<evidence type="ECO:0000256" key="6">
    <source>
        <dbReference type="PROSITE-ProRule" id="PRU00104"/>
    </source>
</evidence>
<gene>
    <name evidence="10" type="primary">20195546</name>
    <name evidence="9" type="ORF">HELRODRAFT_114744</name>
</gene>
<evidence type="ECO:0000256" key="2">
    <source>
        <dbReference type="ARBA" id="ARBA00022490"/>
    </source>
</evidence>
<dbReference type="Proteomes" id="UP000015101">
    <property type="component" value="Unassembled WGS sequence"/>
</dbReference>
<keyword evidence="3" id="KW-0808">Transferase</keyword>
<dbReference type="InParanoid" id="T1EG44"/>
<feature type="domain" description="HECT" evidence="8">
    <location>
        <begin position="716"/>
        <end position="1043"/>
    </location>
</feature>
<dbReference type="OrthoDB" id="8068875at2759"/>
<evidence type="ECO:0000313" key="11">
    <source>
        <dbReference type="Proteomes" id="UP000015101"/>
    </source>
</evidence>
<accession>T1EG44</accession>
<dbReference type="CTD" id="20195546"/>
<dbReference type="Gene3D" id="3.30.2410.10">
    <property type="entry name" value="Hect, E3 ligase catalytic domain"/>
    <property type="match status" value="1"/>
</dbReference>
<dbReference type="InterPro" id="IPR058923">
    <property type="entry name" value="RCC1-like_dom"/>
</dbReference>
<dbReference type="SUPFAM" id="SSF50985">
    <property type="entry name" value="RCC1/BLIP-II"/>
    <property type="match status" value="1"/>
</dbReference>
<dbReference type="SUPFAM" id="SSF56204">
    <property type="entry name" value="Hect, E3 ligase catalytic domain"/>
    <property type="match status" value="1"/>
</dbReference>
<dbReference type="InterPro" id="IPR000408">
    <property type="entry name" value="Reg_chr_condens"/>
</dbReference>
<dbReference type="FunFam" id="3.30.2160.10:FF:000004">
    <property type="entry name" value="probable E3 ubiquitin-protein ligase HERC4 isoform X1"/>
    <property type="match status" value="1"/>
</dbReference>
<dbReference type="OMA" id="FKSQACW"/>
<dbReference type="Gene3D" id="3.90.1750.10">
    <property type="entry name" value="Hect, E3 ligase catalytic domains"/>
    <property type="match status" value="1"/>
</dbReference>
<dbReference type="EMBL" id="KB097528">
    <property type="protein sequence ID" value="ESN95343.1"/>
    <property type="molecule type" value="Genomic_DNA"/>
</dbReference>
<dbReference type="SMART" id="SM00119">
    <property type="entry name" value="HECTc"/>
    <property type="match status" value="1"/>
</dbReference>
<keyword evidence="5 6" id="KW-0833">Ubl conjugation pathway</keyword>
<evidence type="ECO:0000313" key="9">
    <source>
        <dbReference type="EMBL" id="ESN95343.1"/>
    </source>
</evidence>
<feature type="repeat" description="RCC1" evidence="7">
    <location>
        <begin position="106"/>
        <end position="157"/>
    </location>
</feature>
<dbReference type="GO" id="GO:0006511">
    <property type="term" value="P:ubiquitin-dependent protein catabolic process"/>
    <property type="evidence" value="ECO:0000318"/>
    <property type="project" value="GO_Central"/>
</dbReference>
<comment type="subcellular location">
    <subcellularLocation>
        <location evidence="1">Cytoplasm</location>
    </subcellularLocation>
</comment>
<dbReference type="PROSITE" id="PS50237">
    <property type="entry name" value="HECT"/>
    <property type="match status" value="1"/>
</dbReference>
<dbReference type="PANTHER" id="PTHR45622:SF76">
    <property type="entry name" value="HECT AND RLD DOMAIN CONTAINING E3 UBIQUITIN LIGASE 4, ISOFORM C"/>
    <property type="match status" value="1"/>
</dbReference>
<evidence type="ECO:0000313" key="10">
    <source>
        <dbReference type="EnsemblMetazoa" id="HelroP114744"/>
    </source>
</evidence>
<dbReference type="InterPro" id="IPR009091">
    <property type="entry name" value="RCC1/BLIP-II"/>
</dbReference>
<dbReference type="InterPro" id="IPR035983">
    <property type="entry name" value="Hect_E3_ubiquitin_ligase"/>
</dbReference>
<feature type="repeat" description="RCC1" evidence="7">
    <location>
        <begin position="2"/>
        <end position="55"/>
    </location>
</feature>
<dbReference type="GO" id="GO:0005737">
    <property type="term" value="C:cytoplasm"/>
    <property type="evidence" value="ECO:0000318"/>
    <property type="project" value="GO_Central"/>
</dbReference>
<dbReference type="CDD" id="cd00078">
    <property type="entry name" value="HECTc"/>
    <property type="match status" value="1"/>
</dbReference>
<name>T1EG44_HELRO</name>
<keyword evidence="4" id="KW-0677">Repeat</keyword>
<feature type="repeat" description="RCC1" evidence="7">
    <location>
        <begin position="213"/>
        <end position="264"/>
    </location>
</feature>
<dbReference type="Gene3D" id="3.30.2160.10">
    <property type="entry name" value="Hect, E3 ligase catalytic domain"/>
    <property type="match status" value="1"/>
</dbReference>
<proteinExistence type="predicted"/>
<evidence type="ECO:0000256" key="4">
    <source>
        <dbReference type="ARBA" id="ARBA00022737"/>
    </source>
</evidence>
<feature type="active site" description="Glycyl thioester intermediate" evidence="6">
    <location>
        <position position="1011"/>
    </location>
</feature>
<dbReference type="Pfam" id="PF25390">
    <property type="entry name" value="WD40_RLD"/>
    <property type="match status" value="1"/>
</dbReference>
<dbReference type="EMBL" id="AMQM01006833">
    <property type="status" value="NOT_ANNOTATED_CDS"/>
    <property type="molecule type" value="Genomic_DNA"/>
</dbReference>
<evidence type="ECO:0000256" key="5">
    <source>
        <dbReference type="ARBA" id="ARBA00022786"/>
    </source>
</evidence>
<reference evidence="9 11" key="2">
    <citation type="journal article" date="2013" name="Nature">
        <title>Insights into bilaterian evolution from three spiralian genomes.</title>
        <authorList>
            <person name="Simakov O."/>
            <person name="Marletaz F."/>
            <person name="Cho S.J."/>
            <person name="Edsinger-Gonzales E."/>
            <person name="Havlak P."/>
            <person name="Hellsten U."/>
            <person name="Kuo D.H."/>
            <person name="Larsson T."/>
            <person name="Lv J."/>
            <person name="Arendt D."/>
            <person name="Savage R."/>
            <person name="Osoegawa K."/>
            <person name="de Jong P."/>
            <person name="Grimwood J."/>
            <person name="Chapman J.A."/>
            <person name="Shapiro H."/>
            <person name="Aerts A."/>
            <person name="Otillar R.P."/>
            <person name="Terry A.Y."/>
            <person name="Boore J.L."/>
            <person name="Grigoriev I.V."/>
            <person name="Lindberg D.R."/>
            <person name="Seaver E.C."/>
            <person name="Weisblat D.A."/>
            <person name="Putnam N.H."/>
            <person name="Rokhsar D.S."/>
        </authorList>
    </citation>
    <scope>NUCLEOTIDE SEQUENCE</scope>
</reference>
<reference evidence="10" key="3">
    <citation type="submission" date="2015-06" db="UniProtKB">
        <authorList>
            <consortium name="EnsemblMetazoa"/>
        </authorList>
    </citation>
    <scope>IDENTIFICATION</scope>
</reference>
<dbReference type="PRINTS" id="PR00633">
    <property type="entry name" value="RCCNDNSATION"/>
</dbReference>
<dbReference type="GO" id="GO:0016567">
    <property type="term" value="P:protein ubiquitination"/>
    <property type="evidence" value="ECO:0000318"/>
    <property type="project" value="GO_Central"/>
</dbReference>
<feature type="repeat" description="RCC1" evidence="7">
    <location>
        <begin position="318"/>
        <end position="372"/>
    </location>
</feature>
<feature type="repeat" description="RCC1" evidence="7">
    <location>
        <begin position="158"/>
        <end position="212"/>
    </location>
</feature>
<evidence type="ECO:0000256" key="1">
    <source>
        <dbReference type="ARBA" id="ARBA00004496"/>
    </source>
</evidence>
<evidence type="ECO:0000256" key="7">
    <source>
        <dbReference type="PROSITE-ProRule" id="PRU00235"/>
    </source>
</evidence>
<dbReference type="PROSITE" id="PS00626">
    <property type="entry name" value="RCC1_2"/>
    <property type="match status" value="3"/>
</dbReference>
<dbReference type="Pfam" id="PF00632">
    <property type="entry name" value="HECT"/>
    <property type="match status" value="1"/>
</dbReference>
<reference evidence="11" key="1">
    <citation type="submission" date="2012-12" db="EMBL/GenBank/DDBJ databases">
        <authorList>
            <person name="Hellsten U."/>
            <person name="Grimwood J."/>
            <person name="Chapman J.A."/>
            <person name="Shapiro H."/>
            <person name="Aerts A."/>
            <person name="Otillar R.P."/>
            <person name="Terry A.Y."/>
            <person name="Boore J.L."/>
            <person name="Simakov O."/>
            <person name="Marletaz F."/>
            <person name="Cho S.-J."/>
            <person name="Edsinger-Gonzales E."/>
            <person name="Havlak P."/>
            <person name="Kuo D.-H."/>
            <person name="Larsson T."/>
            <person name="Lv J."/>
            <person name="Arendt D."/>
            <person name="Savage R."/>
            <person name="Osoegawa K."/>
            <person name="de Jong P."/>
            <person name="Lindberg D.R."/>
            <person name="Seaver E.C."/>
            <person name="Weisblat D.A."/>
            <person name="Putnam N.H."/>
            <person name="Grigoriev I.V."/>
            <person name="Rokhsar D.S."/>
        </authorList>
    </citation>
    <scope>NUCLEOTIDE SEQUENCE</scope>
</reference>
<keyword evidence="2" id="KW-0963">Cytoplasm</keyword>
<dbReference type="FunCoup" id="T1EG44">
    <property type="interactions" value="1466"/>
</dbReference>
<dbReference type="GO" id="GO:0061630">
    <property type="term" value="F:ubiquitin protein ligase activity"/>
    <property type="evidence" value="ECO:0000318"/>
    <property type="project" value="GO_Central"/>
</dbReference>
<dbReference type="InterPro" id="IPR051709">
    <property type="entry name" value="Ub-ligase/GTPase-reg"/>
</dbReference>
<dbReference type="PANTHER" id="PTHR45622">
    <property type="entry name" value="UBIQUITIN-PROTEIN LIGASE E3A-RELATED"/>
    <property type="match status" value="1"/>
</dbReference>
<sequence>MCDVLCFGNTTDGQLGLGGIEEEQIFSARQIKFLSNKKINEISSNFFHSLILTEDGTVYSCGSNDYDQLGHDKPRRRPEFIDALETKTIANVRSGLHHSVALTNQGQIYTWGSNEEGQLGTNTKETTASPKLVKYFSDMVVVQIACGHHHTLVLTDDGRVHTWGSNEWGQLTVNPKIHPQPSSQPKVISRLHGLPIAQIACGAHHSFVLTVSGALFGWGLNKFGQLGVGDQLGRVEPALVSMLRSQEVVHVACGENHTAVLTRNGGVFTFGAGMYGQLGHGNTSSESNPKKIFELMGFVVSMVACGRNHTVVYVESKSKVYTFGLGSNGQLGSNTRSSSAEPTVAKSLALKKGTFVRCIYAGGDQTFVVISDSQSKYPQVDMRVAHPSQQIRTISNELIKHLSSSHKLDDGTEKDIKKVFSSVSCWNASFLNKEKLHESCDKKNHGVDITACEKMFQAIYNCNCGAVKDLVDSTVENLVASQLVAVYLDMEAIKWAISLPATYYFVKVDRYLDTVIAPFVRSLNDVDRSFPGILENWWHSCILEYQIHLIKVVLYYVFIIFSTSSHYMKSYFNGIIIIINIFQKVLKNIVLPVLKDIERLVNQLRDNPLDYTIFYIEGLDDHTDLDIDYIIWTLKNVLQMKTVPFCDYPFIFNGMCKTKLLHADSKIQMGVPVNEAQQQNLMSWFLPVNPQNPTLDILVSRNNIVQDTLSQLSKHEDKSFKKPLKVIFLGEDALDAGGLKKEFFMLLLKDLLDPKYGMFLYSEESRLIWFNSHSFEASDMYRLIGVICGLAIYNNNIISINFPLILFKKLLNKLPATLEDLKELQPTTARGLQTLLDYKNNDITEVFALTFEITRDHYGKVLTIPLVENGSSIEVTNENKMEYVDAYVDYIFNKSVLDQFTAFSHGFLKVCGSRILELFQPLELQAMVIGNENYDWDELEANAAYKNYDKNDEVIKFFWQAFRELTLEEKKKFLLFLTGCDRIPIHGMKAIKLTIQMMGGSLDLLPVAHTCFNILDLPRYQTKEILKKKLLQAIEHTQGFGLV</sequence>
<dbReference type="AlphaFoldDB" id="T1EG44"/>
<protein>
    <recommendedName>
        <fullName evidence="8">HECT domain-containing protein</fullName>
    </recommendedName>
</protein>
<dbReference type="Gene3D" id="2.130.10.30">
    <property type="entry name" value="Regulator of chromosome condensation 1/beta-lactamase-inhibitor protein II"/>
    <property type="match status" value="2"/>
</dbReference>
<dbReference type="EnsemblMetazoa" id="HelroT114744">
    <property type="protein sequence ID" value="HelroP114744"/>
    <property type="gene ID" value="HelroG114744"/>
</dbReference>
<organism evidence="10 11">
    <name type="scientific">Helobdella robusta</name>
    <name type="common">Californian leech</name>
    <dbReference type="NCBI Taxonomy" id="6412"/>
    <lineage>
        <taxon>Eukaryota</taxon>
        <taxon>Metazoa</taxon>
        <taxon>Spiralia</taxon>
        <taxon>Lophotrochozoa</taxon>
        <taxon>Annelida</taxon>
        <taxon>Clitellata</taxon>
        <taxon>Hirudinea</taxon>
        <taxon>Rhynchobdellida</taxon>
        <taxon>Glossiphoniidae</taxon>
        <taxon>Helobdella</taxon>
    </lineage>
</organism>
<dbReference type="InterPro" id="IPR000569">
    <property type="entry name" value="HECT_dom"/>
</dbReference>
<dbReference type="PROSITE" id="PS50012">
    <property type="entry name" value="RCC1_3"/>
    <property type="match status" value="7"/>
</dbReference>
<evidence type="ECO:0000256" key="3">
    <source>
        <dbReference type="ARBA" id="ARBA00022679"/>
    </source>
</evidence>
<dbReference type="eggNOG" id="KOG0941">
    <property type="taxonomic scope" value="Eukaryota"/>
</dbReference>
<dbReference type="FunFam" id="3.30.2410.10:FF:000003">
    <property type="entry name" value="probable E3 ubiquitin-protein ligase HERC4 isoform X1"/>
    <property type="match status" value="1"/>
</dbReference>
<dbReference type="RefSeq" id="XP_009026509.1">
    <property type="nucleotide sequence ID" value="XM_009028261.1"/>
</dbReference>
<keyword evidence="11" id="KW-1185">Reference proteome</keyword>
<dbReference type="GeneID" id="20195546"/>
<dbReference type="KEGG" id="hro:HELRODRAFT_114744"/>
<feature type="repeat" description="RCC1" evidence="7">
    <location>
        <begin position="265"/>
        <end position="316"/>
    </location>
</feature>
<dbReference type="HOGENOM" id="CLU_002173_5_3_1"/>
<feature type="repeat" description="RCC1" evidence="7">
    <location>
        <begin position="56"/>
        <end position="105"/>
    </location>
</feature>
<evidence type="ECO:0000259" key="8">
    <source>
        <dbReference type="PROSITE" id="PS50237"/>
    </source>
</evidence>
<dbReference type="STRING" id="6412.T1EG44"/>